<accession>F0EY68</accession>
<organism evidence="1 2">
    <name type="scientific">Kingella denitrificans ATCC 33394</name>
    <dbReference type="NCBI Taxonomy" id="888741"/>
    <lineage>
        <taxon>Bacteria</taxon>
        <taxon>Pseudomonadati</taxon>
        <taxon>Pseudomonadota</taxon>
        <taxon>Betaproteobacteria</taxon>
        <taxon>Neisseriales</taxon>
        <taxon>Neisseriaceae</taxon>
        <taxon>Kingella</taxon>
    </lineage>
</organism>
<comment type="caution">
    <text evidence="1">The sequence shown here is derived from an EMBL/GenBank/DDBJ whole genome shotgun (WGS) entry which is preliminary data.</text>
</comment>
<evidence type="ECO:0000313" key="1">
    <source>
        <dbReference type="EMBL" id="EGC17797.1"/>
    </source>
</evidence>
<evidence type="ECO:0000313" key="2">
    <source>
        <dbReference type="Proteomes" id="UP000004088"/>
    </source>
</evidence>
<dbReference type="Proteomes" id="UP000004088">
    <property type="component" value="Unassembled WGS sequence"/>
</dbReference>
<dbReference type="AlphaFoldDB" id="F0EY68"/>
<name>F0EY68_9NEIS</name>
<gene>
    <name evidence="1" type="ORF">HMPREF9098_0775</name>
</gene>
<dbReference type="RefSeq" id="WP_003782052.1">
    <property type="nucleotide sequence ID" value="NZ_GL870929.1"/>
</dbReference>
<dbReference type="EMBL" id="AEWV01000014">
    <property type="protein sequence ID" value="EGC17797.1"/>
    <property type="molecule type" value="Genomic_DNA"/>
</dbReference>
<dbReference type="STRING" id="888741.HMPREF9098_0775"/>
<reference evidence="1 2" key="1">
    <citation type="submission" date="2011-01" db="EMBL/GenBank/DDBJ databases">
        <authorList>
            <person name="Muzny D."/>
            <person name="Qin X."/>
            <person name="Deng J."/>
            <person name="Jiang H."/>
            <person name="Liu Y."/>
            <person name="Qu J."/>
            <person name="Song X.-Z."/>
            <person name="Zhang L."/>
            <person name="Thornton R."/>
            <person name="Coyle M."/>
            <person name="Francisco L."/>
            <person name="Jackson L."/>
            <person name="Javaid M."/>
            <person name="Korchina V."/>
            <person name="Kovar C."/>
            <person name="Mata R."/>
            <person name="Mathew T."/>
            <person name="Ngo R."/>
            <person name="Nguyen L."/>
            <person name="Nguyen N."/>
            <person name="Okwuonu G."/>
            <person name="Ongeri F."/>
            <person name="Pham C."/>
            <person name="Simmons D."/>
            <person name="Wilczek-Boney K."/>
            <person name="Hale W."/>
            <person name="Jakkamsetti A."/>
            <person name="Pham P."/>
            <person name="Ruth R."/>
            <person name="San Lucas F."/>
            <person name="Warren J."/>
            <person name="Zhang J."/>
            <person name="Zhao Z."/>
            <person name="Zhou C."/>
            <person name="Zhu D."/>
            <person name="Lee S."/>
            <person name="Bess C."/>
            <person name="Blankenburg K."/>
            <person name="Forbes L."/>
            <person name="Fu Q."/>
            <person name="Gubbala S."/>
            <person name="Hirani K."/>
            <person name="Jayaseelan J.C."/>
            <person name="Lara F."/>
            <person name="Munidasa M."/>
            <person name="Palculict T."/>
            <person name="Patil S."/>
            <person name="Pu L.-L."/>
            <person name="Saada N."/>
            <person name="Tang L."/>
            <person name="Weissenberger G."/>
            <person name="Zhu Y."/>
            <person name="Hemphill L."/>
            <person name="Shang Y."/>
            <person name="Youmans B."/>
            <person name="Ayvaz T."/>
            <person name="Ross M."/>
            <person name="Santibanez J."/>
            <person name="Aqrawi P."/>
            <person name="Gross S."/>
            <person name="Joshi V."/>
            <person name="Fowler G."/>
            <person name="Nazareth L."/>
            <person name="Reid J."/>
            <person name="Worley K."/>
            <person name="Petrosino J."/>
            <person name="Highlander S."/>
            <person name="Gibbs R."/>
        </authorList>
    </citation>
    <scope>NUCLEOTIDE SEQUENCE [LARGE SCALE GENOMIC DNA]</scope>
    <source>
        <strain evidence="1 2">ATCC 33394</strain>
    </source>
</reference>
<sequence>MALLTFTLDEIILKDAQHRAAPTYGLGLYLWFASFAVTTLTDLCSSRRPSGTPETAQQQKEPS</sequence>
<protein>
    <submittedName>
        <fullName evidence="1">Uncharacterized protein</fullName>
    </submittedName>
</protein>
<proteinExistence type="predicted"/>
<keyword evidence="2" id="KW-1185">Reference proteome</keyword>
<dbReference type="HOGENOM" id="CLU_2879896_0_0_4"/>